<reference evidence="3" key="1">
    <citation type="submission" date="2020-04" db="EMBL/GenBank/DDBJ databases">
        <title>Analysis of mating type loci in Filobasidium floriforme.</title>
        <authorList>
            <person name="Nowrousian M."/>
        </authorList>
    </citation>
    <scope>NUCLEOTIDE SEQUENCE</scope>
    <source>
        <strain evidence="3">CBS 6242</strain>
    </source>
</reference>
<evidence type="ECO:0000256" key="1">
    <source>
        <dbReference type="ARBA" id="ARBA00009568"/>
    </source>
</evidence>
<dbReference type="PANTHER" id="PTHR20978:SF0">
    <property type="entry name" value="SPLICING FACTOR 3B SUBUNIT 5"/>
    <property type="match status" value="1"/>
</dbReference>
<evidence type="ECO:0000313" key="3">
    <source>
        <dbReference type="EMBL" id="KAG7567025.1"/>
    </source>
</evidence>
<dbReference type="GO" id="GO:0005686">
    <property type="term" value="C:U2 snRNP"/>
    <property type="evidence" value="ECO:0007669"/>
    <property type="project" value="TreeGrafter"/>
</dbReference>
<dbReference type="GO" id="GO:0071011">
    <property type="term" value="C:precatalytic spliceosome"/>
    <property type="evidence" value="ECO:0007669"/>
    <property type="project" value="TreeGrafter"/>
</dbReference>
<accession>A0A8K0NSK9</accession>
<sequence length="99" mass="11284">METVLINRYFVRQSDLRYTANSQLESLHSRYTGTGHADVTKHEWLVHQHRDTYASIVGHPGLAAYVAIAENECIARTKFEMVERMLQPCGPPPKPSDDE</sequence>
<dbReference type="PIRSF" id="PIRSF037010">
    <property type="entry name" value="Splicing_factor_3B_subunit_5"/>
    <property type="match status" value="1"/>
</dbReference>
<gene>
    <name evidence="3" type="ORF">FFLO_01151</name>
</gene>
<dbReference type="GO" id="GO:0000398">
    <property type="term" value="P:mRNA splicing, via spliceosome"/>
    <property type="evidence" value="ECO:0007669"/>
    <property type="project" value="UniProtKB-UniRule"/>
</dbReference>
<dbReference type="InterPro" id="IPR009846">
    <property type="entry name" value="SF3b5/RDS3-10"/>
</dbReference>
<evidence type="ECO:0000256" key="2">
    <source>
        <dbReference type="PIRNR" id="PIRNR037010"/>
    </source>
</evidence>
<dbReference type="AlphaFoldDB" id="A0A8K0NSK9"/>
<protein>
    <recommendedName>
        <fullName evidence="2">Splicing factor subunit</fullName>
    </recommendedName>
</protein>
<comment type="caution">
    <text evidence="3">The sequence shown here is derived from an EMBL/GenBank/DDBJ whole genome shotgun (WGS) entry which is preliminary data.</text>
</comment>
<organism evidence="3 4">
    <name type="scientific">Filobasidium floriforme</name>
    <dbReference type="NCBI Taxonomy" id="5210"/>
    <lineage>
        <taxon>Eukaryota</taxon>
        <taxon>Fungi</taxon>
        <taxon>Dikarya</taxon>
        <taxon>Basidiomycota</taxon>
        <taxon>Agaricomycotina</taxon>
        <taxon>Tremellomycetes</taxon>
        <taxon>Filobasidiales</taxon>
        <taxon>Filobasidiaceae</taxon>
        <taxon>Filobasidium</taxon>
    </lineage>
</organism>
<dbReference type="EMBL" id="JABELV010000016">
    <property type="protein sequence ID" value="KAG7567025.1"/>
    <property type="molecule type" value="Genomic_DNA"/>
</dbReference>
<dbReference type="PANTHER" id="PTHR20978">
    <property type="entry name" value="SPLICING FACTOR 3B SUBUNIT 5"/>
    <property type="match status" value="1"/>
</dbReference>
<evidence type="ECO:0000313" key="4">
    <source>
        <dbReference type="Proteomes" id="UP000812966"/>
    </source>
</evidence>
<name>A0A8K0NSK9_9TREE</name>
<comment type="similarity">
    <text evidence="1 2">Belongs to the SF3B5 family.</text>
</comment>
<dbReference type="Proteomes" id="UP000812966">
    <property type="component" value="Unassembled WGS sequence"/>
</dbReference>
<proteinExistence type="inferred from homology"/>
<dbReference type="Pfam" id="PF07189">
    <property type="entry name" value="SF3b10"/>
    <property type="match status" value="1"/>
</dbReference>
<keyword evidence="4" id="KW-1185">Reference proteome</keyword>
<dbReference type="InterPro" id="IPR017089">
    <property type="entry name" value="Splicing_factor_3B_subunit_5"/>
</dbReference>